<dbReference type="Pfam" id="PF02514">
    <property type="entry name" value="CobN-Mg_chel"/>
    <property type="match status" value="1"/>
</dbReference>
<dbReference type="NCBIfam" id="NF004646">
    <property type="entry name" value="PRK05989.2-4"/>
    <property type="match status" value="1"/>
</dbReference>
<dbReference type="CDD" id="cd10150">
    <property type="entry name" value="CobN_like"/>
    <property type="match status" value="1"/>
</dbReference>
<evidence type="ECO:0000313" key="2">
    <source>
        <dbReference type="EMBL" id="GLI35479.1"/>
    </source>
</evidence>
<evidence type="ECO:0000313" key="3">
    <source>
        <dbReference type="Proteomes" id="UP001144372"/>
    </source>
</evidence>
<dbReference type="Proteomes" id="UP001144372">
    <property type="component" value="Unassembled WGS sequence"/>
</dbReference>
<accession>A0A9W6FV83</accession>
<sequence length="1302" mass="144821">MESSRPVRIVSIMWSSYVPAFLAAARQSPHVSVTLFSIKEIQENSSVLDRFWAAARTCDAVLLFWTNDGFWDEVAAGIGDIQGGRVIVTTSFDPTHWGRCATLDMDDCAQAYAYLAQGGEENYRRLLHFIASHVKRHIPVEPPVPLPWQGIMSPPDAAIYDSTESYLKAHPPRYEETVGILFSRNSFVNTDGALESAIIQALEHQGLNVLPVFSHYTPDAGLGAEGPLAAAEHFFLQDDGRPRIKALINLQFSFLGRRNGSGFSDTSVARESVEFFRKLNVPVFKPVISYAQSAAQWEENPQGLVSEVTFGIVLPEFEGNIEPVLIGCSRKEEDAATGTVFEIREVLTRRVERMAGRIARWVRLARKPPQERKVVFVVHKNECAGLEANIGGAGGLDAGESIVEIMRAMQVAGYRVGSIPPSGEALMQTFLARKAIAEFRWTTVDEIISKGGHLALLPSDVYREWFEALTPKAKRKLVEAWGEPPGQELNGVPPSMVFDGRLVITGLNFGNVNVIMQPKRGCAGARCDGQVCKILHDPDVPPPHQYIATYMYMDKVFGADVIIHVGTHGNLEWMPGKGAGLSDSCWPDIALGALPNLYIYNADNPAEGVVAKRRSNAVLVDHMQAVMTTADTYGDLAELEELLDEYERARKQDPARAHQVEHLIGDALERCHLKDEVEKTVQGDFPSRVVRCHEILSRIRNSQTYTGMHIFGRIPQGESRAEMINTILRFDSGNELNARRLVFDVWREELEAALRAPADRGRCGRVYGELLFEADRKAKDFIAALIDGKDVSDAAQTAFQTVPDKGMEERLKRFAGLVSEIDRRISHSQEIDSLLNGMSGGHIPAGPSGYISRGRYDILPTGRNFYNVDPTRIPTRAAYRVGVRLGEALLDRFMREEGRHPEQVGMVWLASDIMRADGEQMGQILHLLGAHPRWKPNGQVDGFELIPTAELGRPRIDVHIRVSGISRDCFPDALKYLDSVVQAAAMADEPPEENFVRKHLLDLARGEKVDIGDPEQFRRLSYRIFCAQPGVYRAGVNLAVYASAWKTEKDLSDIYVFWNGYAYGGGAGEATYGVPAHRELVGSLRRVEVTFDKHISDETDFLSCCGFFGNYGGMTAAAHTLSGRKPKTYYGDTRDPANVEITDFADEMRRVVRAKLLNPKYIEGMKAHGYKGAGDLSKRIGRVYGFAATTGEVDGWIFDEIAETFVLDEAMRRWFQEVNPWALEEVGRRLLEAQARSIWQPDEELLDRLKDAYLELEGTLEDTLADVTGEFQGGAVDVMTAEDVAHWREQMGKILGQLDDAS</sequence>
<dbReference type="PANTHER" id="PTHR44119">
    <property type="entry name" value="MAGNESIUM-CHELATASE SUBUNIT CHLH, CHLOROPLASTIC"/>
    <property type="match status" value="1"/>
</dbReference>
<dbReference type="EMBL" id="BSDR01000001">
    <property type="protein sequence ID" value="GLI35479.1"/>
    <property type="molecule type" value="Genomic_DNA"/>
</dbReference>
<dbReference type="RefSeq" id="WP_281795342.1">
    <property type="nucleotide sequence ID" value="NZ_BSDR01000001.1"/>
</dbReference>
<name>A0A9W6FV83_9BACT</name>
<feature type="domain" description="CobN/magnesium chelatase" evidence="1">
    <location>
        <begin position="112"/>
        <end position="1244"/>
    </location>
</feature>
<evidence type="ECO:0000259" key="1">
    <source>
        <dbReference type="Pfam" id="PF02514"/>
    </source>
</evidence>
<proteinExistence type="predicted"/>
<gene>
    <name evidence="2" type="ORF">DAMNIGENAA_29120</name>
</gene>
<organism evidence="2 3">
    <name type="scientific">Desulforhabdus amnigena</name>
    <dbReference type="NCBI Taxonomy" id="40218"/>
    <lineage>
        <taxon>Bacteria</taxon>
        <taxon>Pseudomonadati</taxon>
        <taxon>Thermodesulfobacteriota</taxon>
        <taxon>Syntrophobacteria</taxon>
        <taxon>Syntrophobacterales</taxon>
        <taxon>Syntrophobacteraceae</taxon>
        <taxon>Desulforhabdus</taxon>
    </lineage>
</organism>
<comment type="caution">
    <text evidence="2">The sequence shown here is derived from an EMBL/GenBank/DDBJ whole genome shotgun (WGS) entry which is preliminary data.</text>
</comment>
<protein>
    <submittedName>
        <fullName evidence="2">Cobaltochelatase subunit CobN</fullName>
    </submittedName>
</protein>
<dbReference type="PANTHER" id="PTHR44119:SF7">
    <property type="entry name" value="MAGNESIUM CHELATASE SUBUNIT"/>
    <property type="match status" value="1"/>
</dbReference>
<keyword evidence="3" id="KW-1185">Reference proteome</keyword>
<dbReference type="InterPro" id="IPR003672">
    <property type="entry name" value="CobN/Mg_chltase"/>
</dbReference>
<reference evidence="2" key="1">
    <citation type="submission" date="2022-12" db="EMBL/GenBank/DDBJ databases">
        <title>Reference genome sequencing for broad-spectrum identification of bacterial and archaeal isolates by mass spectrometry.</title>
        <authorList>
            <person name="Sekiguchi Y."/>
            <person name="Tourlousse D.M."/>
        </authorList>
    </citation>
    <scope>NUCLEOTIDE SEQUENCE</scope>
    <source>
        <strain evidence="2">ASRB1</strain>
    </source>
</reference>